<evidence type="ECO:0000313" key="5">
    <source>
        <dbReference type="Proteomes" id="UP000282818"/>
    </source>
</evidence>
<name>A0A437QCN2_9GAMM</name>
<dbReference type="CDD" id="cd04301">
    <property type="entry name" value="NAT_SF"/>
    <property type="match status" value="1"/>
</dbReference>
<dbReference type="RefSeq" id="WP_127692312.1">
    <property type="nucleotide sequence ID" value="NZ_SACQ01000001.1"/>
</dbReference>
<dbReference type="Pfam" id="PF00583">
    <property type="entry name" value="Acetyltransf_1"/>
    <property type="match status" value="1"/>
</dbReference>
<dbReference type="GO" id="GO:0016747">
    <property type="term" value="F:acyltransferase activity, transferring groups other than amino-acyl groups"/>
    <property type="evidence" value="ECO:0007669"/>
    <property type="project" value="InterPro"/>
</dbReference>
<dbReference type="Proteomes" id="UP000282818">
    <property type="component" value="Unassembled WGS sequence"/>
</dbReference>
<dbReference type="SUPFAM" id="SSF55729">
    <property type="entry name" value="Acyl-CoA N-acyltransferases (Nat)"/>
    <property type="match status" value="1"/>
</dbReference>
<evidence type="ECO:0000313" key="4">
    <source>
        <dbReference type="EMBL" id="RVU32143.1"/>
    </source>
</evidence>
<keyword evidence="2" id="KW-0012">Acyltransferase</keyword>
<evidence type="ECO:0000256" key="1">
    <source>
        <dbReference type="ARBA" id="ARBA00022679"/>
    </source>
</evidence>
<keyword evidence="5" id="KW-1185">Reference proteome</keyword>
<protein>
    <submittedName>
        <fullName evidence="4">N-acetyltransferase</fullName>
    </submittedName>
</protein>
<accession>A0A437QCN2</accession>
<evidence type="ECO:0000259" key="3">
    <source>
        <dbReference type="PROSITE" id="PS51186"/>
    </source>
</evidence>
<dbReference type="InterPro" id="IPR016181">
    <property type="entry name" value="Acyl_CoA_acyltransferase"/>
</dbReference>
<gene>
    <name evidence="4" type="ORF">EOE65_00375</name>
</gene>
<dbReference type="EMBL" id="SACQ01000001">
    <property type="protein sequence ID" value="RVU32143.1"/>
    <property type="molecule type" value="Genomic_DNA"/>
</dbReference>
<evidence type="ECO:0000256" key="2">
    <source>
        <dbReference type="ARBA" id="ARBA00023315"/>
    </source>
</evidence>
<dbReference type="InterPro" id="IPR050832">
    <property type="entry name" value="Bact_Acetyltransf"/>
</dbReference>
<sequence length="139" mass="15695">MIRMATINDFEGINRLGATLGYEVASEEHARERLLKVLNASNTNHVWVFEQDDEVKGWIHGFISLRVASDPFIEIGGIVVDDSVRRQGVGTKLVEHVRDWANESGFGLRVRSNVERPETHAFYQALGLAEEKRQCVFLG</sequence>
<dbReference type="AlphaFoldDB" id="A0A437QCN2"/>
<proteinExistence type="predicted"/>
<dbReference type="PANTHER" id="PTHR43877">
    <property type="entry name" value="AMINOALKYLPHOSPHONATE N-ACETYLTRANSFERASE-RELATED-RELATED"/>
    <property type="match status" value="1"/>
</dbReference>
<feature type="domain" description="N-acetyltransferase" evidence="3">
    <location>
        <begin position="1"/>
        <end position="139"/>
    </location>
</feature>
<reference evidence="4 5" key="1">
    <citation type="submission" date="2019-01" db="EMBL/GenBank/DDBJ databases">
        <authorList>
            <person name="Chen W.-M."/>
        </authorList>
    </citation>
    <scope>NUCLEOTIDE SEQUENCE [LARGE SCALE GENOMIC DNA]</scope>
    <source>
        <strain evidence="4 5">HPM-16</strain>
    </source>
</reference>
<dbReference type="InterPro" id="IPR000182">
    <property type="entry name" value="GNAT_dom"/>
</dbReference>
<comment type="caution">
    <text evidence="4">The sequence shown here is derived from an EMBL/GenBank/DDBJ whole genome shotgun (WGS) entry which is preliminary data.</text>
</comment>
<dbReference type="PROSITE" id="PS51186">
    <property type="entry name" value="GNAT"/>
    <property type="match status" value="1"/>
</dbReference>
<keyword evidence="1 4" id="KW-0808">Transferase</keyword>
<organism evidence="4 5">
    <name type="scientific">Neptunomonas marina</name>
    <dbReference type="NCBI Taxonomy" id="1815562"/>
    <lineage>
        <taxon>Bacteria</taxon>
        <taxon>Pseudomonadati</taxon>
        <taxon>Pseudomonadota</taxon>
        <taxon>Gammaproteobacteria</taxon>
        <taxon>Oceanospirillales</taxon>
        <taxon>Oceanospirillaceae</taxon>
        <taxon>Neptunomonas</taxon>
    </lineage>
</organism>
<dbReference type="Gene3D" id="3.40.630.30">
    <property type="match status" value="1"/>
</dbReference>